<evidence type="ECO:0000313" key="1">
    <source>
        <dbReference type="EMBL" id="RTQ99188.1"/>
    </source>
</evidence>
<dbReference type="InterPro" id="IPR015943">
    <property type="entry name" value="WD40/YVTN_repeat-like_dom_sf"/>
</dbReference>
<dbReference type="PANTHER" id="PTHR47197">
    <property type="entry name" value="PROTEIN NIRF"/>
    <property type="match status" value="1"/>
</dbReference>
<dbReference type="AlphaFoldDB" id="A0A3S0KNJ7"/>
<name>A0A3S0KNJ7_9GAMM</name>
<comment type="caution">
    <text evidence="1">The sequence shown here is derived from an EMBL/GenBank/DDBJ whole genome shotgun (WGS) entry which is preliminary data.</text>
</comment>
<dbReference type="InterPro" id="IPR011045">
    <property type="entry name" value="N2O_reductase_N"/>
</dbReference>
<dbReference type="InterPro" id="IPR011964">
    <property type="entry name" value="YVTN_b-propeller_repeat"/>
</dbReference>
<gene>
    <name evidence="1" type="ORF">EKG36_18080</name>
</gene>
<dbReference type="SUPFAM" id="SSF46626">
    <property type="entry name" value="Cytochrome c"/>
    <property type="match status" value="1"/>
</dbReference>
<proteinExistence type="predicted"/>
<keyword evidence="2" id="KW-1185">Reference proteome</keyword>
<dbReference type="SUPFAM" id="SSF50974">
    <property type="entry name" value="Nitrous oxide reductase, N-terminal domain"/>
    <property type="match status" value="1"/>
</dbReference>
<dbReference type="OrthoDB" id="9757546at2"/>
<dbReference type="Gene3D" id="2.130.10.10">
    <property type="entry name" value="YVTN repeat-like/Quinoprotein amine dehydrogenase"/>
    <property type="match status" value="2"/>
</dbReference>
<organism evidence="1 2">
    <name type="scientific">Halomonas nitroreducens</name>
    <dbReference type="NCBI Taxonomy" id="447425"/>
    <lineage>
        <taxon>Bacteria</taxon>
        <taxon>Pseudomonadati</taxon>
        <taxon>Pseudomonadota</taxon>
        <taxon>Gammaproteobacteria</taxon>
        <taxon>Oceanospirillales</taxon>
        <taxon>Halomonadaceae</taxon>
        <taxon>Halomonas</taxon>
    </lineage>
</organism>
<dbReference type="EMBL" id="RXNS01000021">
    <property type="protein sequence ID" value="RTQ99188.1"/>
    <property type="molecule type" value="Genomic_DNA"/>
</dbReference>
<reference evidence="1 2" key="1">
    <citation type="submission" date="2018-12" db="EMBL/GenBank/DDBJ databases">
        <authorList>
            <person name="Yu L."/>
        </authorList>
    </citation>
    <scope>NUCLEOTIDE SEQUENCE [LARGE SCALE GENOMIC DNA]</scope>
    <source>
        <strain evidence="1 2">11S</strain>
    </source>
</reference>
<dbReference type="PANTHER" id="PTHR47197:SF3">
    <property type="entry name" value="DIHYDRO-HEME D1 DEHYDROGENASE"/>
    <property type="match status" value="1"/>
</dbReference>
<evidence type="ECO:0000313" key="2">
    <source>
        <dbReference type="Proteomes" id="UP000267400"/>
    </source>
</evidence>
<dbReference type="GO" id="GO:0020037">
    <property type="term" value="F:heme binding"/>
    <property type="evidence" value="ECO:0007669"/>
    <property type="project" value="InterPro"/>
</dbReference>
<dbReference type="Gene3D" id="1.10.760.10">
    <property type="entry name" value="Cytochrome c-like domain"/>
    <property type="match status" value="1"/>
</dbReference>
<dbReference type="Pfam" id="PF02239">
    <property type="entry name" value="Cytochrom_D1"/>
    <property type="match status" value="1"/>
</dbReference>
<dbReference type="Proteomes" id="UP000267400">
    <property type="component" value="Unassembled WGS sequence"/>
</dbReference>
<dbReference type="InterPro" id="IPR051200">
    <property type="entry name" value="Host-pathogen_enzymatic-act"/>
</dbReference>
<dbReference type="InterPro" id="IPR036909">
    <property type="entry name" value="Cyt_c-like_dom_sf"/>
</dbReference>
<accession>A0A3S0KNJ7</accession>
<protein>
    <submittedName>
        <fullName evidence="1">YncE family protein</fullName>
    </submittedName>
</protein>
<dbReference type="NCBIfam" id="TIGR02276">
    <property type="entry name" value="beta_rpt_yvtn"/>
    <property type="match status" value="1"/>
</dbReference>
<dbReference type="GO" id="GO:0009055">
    <property type="term" value="F:electron transfer activity"/>
    <property type="evidence" value="ECO:0007669"/>
    <property type="project" value="InterPro"/>
</dbReference>
<sequence length="384" mass="39539">MPAWGGALSDAQIAAVLNYLLTGLDPAQVPPRGFHPYTAEEIAALGEAELSGRDVHALRRGLVGFGEATPGFAETAGGAPDEASVLPRQAAFPTPAYVALQNSGLVTSLPSGTAWPGVPGAHYNALSPDGTQLLVSGFKTGDVYVMDARSGELTATLSIGAVAQGVKIAPDGRHGLAVAPGQGIVAVIDLGAGELVKKVPVGEEPHNAVFTADGSRAYVTLQGGGAIAVIDMARLEKVDEIPTPGLDTPHNLDLSEDGQRLWIRDFLGRVGVLDLKRRALVETFAVGNGHGGIDVVPGGRYVATGAIADSTVTVIDAQRMEVVAEVEVGSGPHGVRASRDGRYLYVSITADDTLAVIDTETLEVVQQVPAGGAFPFWIAVPGNP</sequence>